<keyword evidence="6 12" id="KW-0347">Helicase</keyword>
<dbReference type="InterPro" id="IPR007693">
    <property type="entry name" value="DNA_helicase_DnaB-like_N"/>
</dbReference>
<dbReference type="CDD" id="cd00984">
    <property type="entry name" value="DnaB_C"/>
    <property type="match status" value="1"/>
</dbReference>
<dbReference type="GO" id="GO:0016887">
    <property type="term" value="F:ATP hydrolysis activity"/>
    <property type="evidence" value="ECO:0007669"/>
    <property type="project" value="RHEA"/>
</dbReference>
<dbReference type="PROSITE" id="PS51199">
    <property type="entry name" value="SF4_HELICASE"/>
    <property type="match status" value="1"/>
</dbReference>
<dbReference type="STRING" id="512564.MCRO_0440"/>
<comment type="function">
    <text evidence="12">The main replicative DNA helicase, it participates in initiation and elongation during chromosome replication. Travels ahead of the DNA replisome, separating dsDNA into templates for DNA synthesis. A processive ATP-dependent 5'-3' DNA helicase it has DNA-dependent ATPase activity.</text>
</comment>
<dbReference type="KEGG" id="mcd:MCRO_0440"/>
<dbReference type="InterPro" id="IPR016136">
    <property type="entry name" value="DNA_helicase_N/primase_C"/>
</dbReference>
<protein>
    <recommendedName>
        <fullName evidence="11 12">Replicative DNA helicase</fullName>
        <ecNumber evidence="11 12">5.6.2.3</ecNumber>
    </recommendedName>
</protein>
<evidence type="ECO:0000256" key="4">
    <source>
        <dbReference type="ARBA" id="ARBA00022741"/>
    </source>
</evidence>
<feature type="domain" description="RecA family profile 1" evidence="13">
    <location>
        <begin position="186"/>
        <end position="366"/>
    </location>
</feature>
<keyword evidence="9" id="KW-0413">Isomerase</keyword>
<comment type="similarity">
    <text evidence="1 12">Belongs to the helicase family. DnaB subfamily.</text>
</comment>
<keyword evidence="16" id="KW-1185">Reference proteome</keyword>
<dbReference type="NCBIfam" id="TIGR00665">
    <property type="entry name" value="DnaB"/>
    <property type="match status" value="1"/>
</dbReference>
<dbReference type="PANTHER" id="PTHR30153:SF2">
    <property type="entry name" value="REPLICATIVE DNA HELICASE"/>
    <property type="match status" value="1"/>
</dbReference>
<dbReference type="GO" id="GO:0006269">
    <property type="term" value="P:DNA replication, synthesis of primer"/>
    <property type="evidence" value="ECO:0007669"/>
    <property type="project" value="UniProtKB-UniRule"/>
</dbReference>
<sequence>MKNNYETIHQSLETEKRVLGMILSNTEFQPEMLTYITEEEFFNPYNKEVFKIILNLQPTYGVVNSDEIVRCIKENDTMFFYIKSDMIYSFLCELVLNAGIVENRFSYYEKLVSLSTLRKIESSINNFNNYIVSNKNIKPDDAMRKLEMDLSSVSNKRAIKEYEDSKSVSNEYFDDLYKRSKLTDGELNGIASGYTELDNMTQGFKGGELIILAARPAMGKTAFALNIASNAATTKNVAFVSLEMASTQLIGRIYSSISGIVGEKLKKPSLLNDLDWQNLDITKTQIGNLKLFLDDSTTSHLNEIIWKIKRLSKTINLDLLVVDYLQLITSPDTKGENRQNEVSKISRSLKQLARELNIPVIALSQLSRSVETREDKRPIMSDLRESGSIEQDADMVMFLYRADYYNKQKNKESYDPTVNQTEICELIISKHRNGPTGKIYLGINLNTSKFINVQRQDPFEPE</sequence>
<keyword evidence="8 12" id="KW-0238">DNA-binding</keyword>
<dbReference type="GO" id="GO:0006281">
    <property type="term" value="P:DNA repair"/>
    <property type="evidence" value="ECO:0007669"/>
    <property type="project" value="InterPro"/>
</dbReference>
<dbReference type="Proteomes" id="UP000001845">
    <property type="component" value="Chromosome"/>
</dbReference>
<evidence type="ECO:0000256" key="6">
    <source>
        <dbReference type="ARBA" id="ARBA00022806"/>
    </source>
</evidence>
<dbReference type="Pfam" id="PF00772">
    <property type="entry name" value="DnaB"/>
    <property type="match status" value="1"/>
</dbReference>
<evidence type="ECO:0000259" key="14">
    <source>
        <dbReference type="PROSITE" id="PS51199"/>
    </source>
</evidence>
<evidence type="ECO:0000313" key="16">
    <source>
        <dbReference type="Proteomes" id="UP000001845"/>
    </source>
</evidence>
<keyword evidence="5 12" id="KW-0378">Hydrolase</keyword>
<keyword evidence="7 12" id="KW-0067">ATP-binding</keyword>
<dbReference type="InterPro" id="IPR007692">
    <property type="entry name" value="DNA_helicase_DnaB"/>
</dbReference>
<dbReference type="GO" id="GO:0043139">
    <property type="term" value="F:5'-3' DNA helicase activity"/>
    <property type="evidence" value="ECO:0007669"/>
    <property type="project" value="UniProtKB-EC"/>
</dbReference>
<dbReference type="Pfam" id="PF03796">
    <property type="entry name" value="DnaB_C"/>
    <property type="match status" value="1"/>
</dbReference>
<evidence type="ECO:0000313" key="15">
    <source>
        <dbReference type="EMBL" id="ADE19624.1"/>
    </source>
</evidence>
<dbReference type="GO" id="GO:0005829">
    <property type="term" value="C:cytosol"/>
    <property type="evidence" value="ECO:0007669"/>
    <property type="project" value="TreeGrafter"/>
</dbReference>
<evidence type="ECO:0000256" key="5">
    <source>
        <dbReference type="ARBA" id="ARBA00022801"/>
    </source>
</evidence>
<evidence type="ECO:0000256" key="7">
    <source>
        <dbReference type="ARBA" id="ARBA00022840"/>
    </source>
</evidence>
<dbReference type="EMBL" id="CP001991">
    <property type="protein sequence ID" value="ADE19624.1"/>
    <property type="molecule type" value="Genomic_DNA"/>
</dbReference>
<dbReference type="InterPro" id="IPR027417">
    <property type="entry name" value="P-loop_NTPase"/>
</dbReference>
<dbReference type="HOGENOM" id="CLU_005373_0_0_14"/>
<organism evidence="15 16">
    <name type="scientific">Mycoplasma crocodyli (strain ATCC 51981 / MP145)</name>
    <dbReference type="NCBI Taxonomy" id="512564"/>
    <lineage>
        <taxon>Bacteria</taxon>
        <taxon>Bacillati</taxon>
        <taxon>Mycoplasmatota</taxon>
        <taxon>Mollicutes</taxon>
        <taxon>Mycoplasmataceae</taxon>
        <taxon>Mycoplasma</taxon>
    </lineage>
</organism>
<dbReference type="RefSeq" id="WP_013054401.1">
    <property type="nucleotide sequence ID" value="NC_014014.1"/>
</dbReference>
<dbReference type="PANTHER" id="PTHR30153">
    <property type="entry name" value="REPLICATIVE DNA HELICASE DNAB"/>
    <property type="match status" value="1"/>
</dbReference>
<dbReference type="SUPFAM" id="SSF48024">
    <property type="entry name" value="N-terminal domain of DnaB helicase"/>
    <property type="match status" value="1"/>
</dbReference>
<name>D5E5M6_MYCCM</name>
<comment type="catalytic activity">
    <reaction evidence="10 12">
        <text>ATP + H2O = ADP + phosphate + H(+)</text>
        <dbReference type="Rhea" id="RHEA:13065"/>
        <dbReference type="ChEBI" id="CHEBI:15377"/>
        <dbReference type="ChEBI" id="CHEBI:15378"/>
        <dbReference type="ChEBI" id="CHEBI:30616"/>
        <dbReference type="ChEBI" id="CHEBI:43474"/>
        <dbReference type="ChEBI" id="CHEBI:456216"/>
        <dbReference type="EC" id="5.6.2.3"/>
    </reaction>
</comment>
<dbReference type="SUPFAM" id="SSF52540">
    <property type="entry name" value="P-loop containing nucleoside triphosphate hydrolases"/>
    <property type="match status" value="1"/>
</dbReference>
<dbReference type="InterPro" id="IPR036185">
    <property type="entry name" value="DNA_heli_DnaB-like_N_sf"/>
</dbReference>
<reference evidence="15 16" key="3">
    <citation type="journal article" date="2011" name="J. Bacteriol.">
        <title>Genome sequences of Mycoplasma alligatoris A21JP2T and Mycoplasma crocodyli MP145T.</title>
        <authorList>
            <person name="Brown D.R."/>
            <person name="Farmerie W.G."/>
            <person name="May M."/>
            <person name="Benders G.A."/>
            <person name="Durkin A.S."/>
            <person name="Hlavinka K."/>
            <person name="Hostetler J."/>
            <person name="Jackson J."/>
            <person name="Johnson J."/>
            <person name="Miller R.H."/>
            <person name="Paralanov V."/>
            <person name="Radune D."/>
            <person name="Szczypinski B."/>
            <person name="Glass J.I."/>
        </authorList>
    </citation>
    <scope>NUCLEOTIDE SEQUENCE [LARGE SCALE GENOMIC DNA]</scope>
    <source>
        <strain evidence="16">ATCC 51981 / MP145</strain>
    </source>
</reference>
<gene>
    <name evidence="15" type="primary">dnaB</name>
    <name evidence="15" type="ordered locus">MCRO_0440</name>
</gene>
<evidence type="ECO:0000256" key="9">
    <source>
        <dbReference type="ARBA" id="ARBA00023235"/>
    </source>
</evidence>
<dbReference type="eggNOG" id="COG0305">
    <property type="taxonomic scope" value="Bacteria"/>
</dbReference>
<keyword evidence="4 12" id="KW-0547">Nucleotide-binding</keyword>
<dbReference type="AlphaFoldDB" id="D5E5M6"/>
<dbReference type="Gene3D" id="3.40.50.300">
    <property type="entry name" value="P-loop containing nucleotide triphosphate hydrolases"/>
    <property type="match status" value="1"/>
</dbReference>
<reference key="2">
    <citation type="submission" date="2010-03" db="EMBL/GenBank/DDBJ databases">
        <authorList>
            <person name="Ma Z."/>
            <person name="Wang X."/>
            <person name="Liu H."/>
        </authorList>
    </citation>
    <scope>NUCLEOTIDE SEQUENCE</scope>
    <source>
        <strain>MP145</strain>
    </source>
</reference>
<dbReference type="InterPro" id="IPR007694">
    <property type="entry name" value="DNA_helicase_DnaB-like_C"/>
</dbReference>
<evidence type="ECO:0000256" key="2">
    <source>
        <dbReference type="ARBA" id="ARBA00022515"/>
    </source>
</evidence>
<evidence type="ECO:0000256" key="3">
    <source>
        <dbReference type="ARBA" id="ARBA00022705"/>
    </source>
</evidence>
<dbReference type="GO" id="GO:0140664">
    <property type="term" value="F:ATP-dependent DNA damage sensor activity"/>
    <property type="evidence" value="ECO:0007669"/>
    <property type="project" value="InterPro"/>
</dbReference>
<evidence type="ECO:0000256" key="10">
    <source>
        <dbReference type="ARBA" id="ARBA00048954"/>
    </source>
</evidence>
<evidence type="ECO:0000256" key="1">
    <source>
        <dbReference type="ARBA" id="ARBA00008428"/>
    </source>
</evidence>
<evidence type="ECO:0000256" key="8">
    <source>
        <dbReference type="ARBA" id="ARBA00023125"/>
    </source>
</evidence>
<dbReference type="InterPro" id="IPR020588">
    <property type="entry name" value="RecA_ATP-bd"/>
</dbReference>
<dbReference type="PROSITE" id="PS50162">
    <property type="entry name" value="RECA_2"/>
    <property type="match status" value="1"/>
</dbReference>
<reference evidence="16" key="1">
    <citation type="submission" date="2010-03" db="EMBL/GenBank/DDBJ databases">
        <title>The complete genome of Mycoplasma crocodyli MP145.</title>
        <authorList>
            <person name="Glass J.I."/>
            <person name="Durkin A.S."/>
            <person name="Hostetler J."/>
            <person name="Jackson J."/>
            <person name="Johnson J."/>
            <person name="May M.A."/>
            <person name="Paralanov V."/>
            <person name="Radune D."/>
            <person name="Szczypinski B."/>
            <person name="Brown D.R."/>
        </authorList>
    </citation>
    <scope>NUCLEOTIDE SEQUENCE [LARGE SCALE GENOMIC DNA]</scope>
    <source>
        <strain evidence="16">ATCC 51981 / MP145</strain>
    </source>
</reference>
<keyword evidence="3 12" id="KW-0235">DNA replication</keyword>
<evidence type="ECO:0000256" key="12">
    <source>
        <dbReference type="RuleBase" id="RU362085"/>
    </source>
</evidence>
<dbReference type="OrthoDB" id="9773982at2"/>
<keyword evidence="2 12" id="KW-0639">Primosome</keyword>
<dbReference type="Gene3D" id="1.10.860.10">
    <property type="entry name" value="DNAb Helicase, Chain A"/>
    <property type="match status" value="1"/>
</dbReference>
<dbReference type="GO" id="GO:0003677">
    <property type="term" value="F:DNA binding"/>
    <property type="evidence" value="ECO:0007669"/>
    <property type="project" value="UniProtKB-UniRule"/>
</dbReference>
<evidence type="ECO:0000256" key="11">
    <source>
        <dbReference type="NCBIfam" id="TIGR00665"/>
    </source>
</evidence>
<dbReference type="GO" id="GO:1990077">
    <property type="term" value="C:primosome complex"/>
    <property type="evidence" value="ECO:0007669"/>
    <property type="project" value="UniProtKB-UniRule"/>
</dbReference>
<accession>D5E5M6</accession>
<dbReference type="EC" id="5.6.2.3" evidence="11 12"/>
<proteinExistence type="inferred from homology"/>
<feature type="domain" description="SF4 helicase" evidence="14">
    <location>
        <begin position="183"/>
        <end position="457"/>
    </location>
</feature>
<dbReference type="GO" id="GO:0005524">
    <property type="term" value="F:ATP binding"/>
    <property type="evidence" value="ECO:0007669"/>
    <property type="project" value="UniProtKB-UniRule"/>
</dbReference>
<evidence type="ECO:0000259" key="13">
    <source>
        <dbReference type="PROSITE" id="PS50162"/>
    </source>
</evidence>